<dbReference type="GO" id="GO:0004359">
    <property type="term" value="F:glutaminase activity"/>
    <property type="evidence" value="ECO:0007669"/>
    <property type="project" value="InterPro"/>
</dbReference>
<dbReference type="NCBIfam" id="TIGR00552">
    <property type="entry name" value="nadE"/>
    <property type="match status" value="1"/>
</dbReference>
<comment type="pathway">
    <text evidence="1">Cofactor biosynthesis; NAD(+) biosynthesis.</text>
</comment>
<dbReference type="PANTHER" id="PTHR23090:SF9">
    <property type="entry name" value="GLUTAMINE-DEPENDENT NAD(+) SYNTHETASE"/>
    <property type="match status" value="1"/>
</dbReference>
<dbReference type="InterPro" id="IPR014729">
    <property type="entry name" value="Rossmann-like_a/b/a_fold"/>
</dbReference>
<comment type="catalytic activity">
    <reaction evidence="7">
        <text>deamido-NAD(+) + NH4(+) + ATP = AMP + diphosphate + NAD(+) + H(+)</text>
        <dbReference type="Rhea" id="RHEA:21188"/>
        <dbReference type="ChEBI" id="CHEBI:15378"/>
        <dbReference type="ChEBI" id="CHEBI:28938"/>
        <dbReference type="ChEBI" id="CHEBI:30616"/>
        <dbReference type="ChEBI" id="CHEBI:33019"/>
        <dbReference type="ChEBI" id="CHEBI:57540"/>
        <dbReference type="ChEBI" id="CHEBI:58437"/>
        <dbReference type="ChEBI" id="CHEBI:456215"/>
        <dbReference type="EC" id="6.3.1.5"/>
    </reaction>
</comment>
<dbReference type="EMBL" id="PEZT01000021">
    <property type="protein sequence ID" value="PIS09041.1"/>
    <property type="molecule type" value="Genomic_DNA"/>
</dbReference>
<keyword evidence="3 6" id="KW-0547">Nucleotide-binding</keyword>
<keyword evidence="4 6" id="KW-0067">ATP-binding</keyword>
<dbReference type="AlphaFoldDB" id="A0A2H0W8Q9"/>
<dbReference type="EC" id="6.3.1.5" evidence="7"/>
<dbReference type="GO" id="GO:0008795">
    <property type="term" value="F:NAD+ synthase activity"/>
    <property type="evidence" value="ECO:0007669"/>
    <property type="project" value="UniProtKB-EC"/>
</dbReference>
<evidence type="ECO:0000256" key="7">
    <source>
        <dbReference type="RuleBase" id="RU003812"/>
    </source>
</evidence>
<organism evidence="9 10">
    <name type="scientific">Candidatus Beckwithbacteria bacterium CG10_big_fil_rev_8_21_14_0_10_34_10</name>
    <dbReference type="NCBI Taxonomy" id="1974495"/>
    <lineage>
        <taxon>Bacteria</taxon>
        <taxon>Candidatus Beckwithiibacteriota</taxon>
    </lineage>
</organism>
<dbReference type="GO" id="GO:0009435">
    <property type="term" value="P:NAD+ biosynthetic process"/>
    <property type="evidence" value="ECO:0007669"/>
    <property type="project" value="UniProtKB-UniPathway"/>
</dbReference>
<evidence type="ECO:0000256" key="2">
    <source>
        <dbReference type="ARBA" id="ARBA00022598"/>
    </source>
</evidence>
<dbReference type="Proteomes" id="UP000230093">
    <property type="component" value="Unassembled WGS sequence"/>
</dbReference>
<dbReference type="PANTHER" id="PTHR23090">
    <property type="entry name" value="NH 3 /GLUTAMINE-DEPENDENT NAD + SYNTHETASE"/>
    <property type="match status" value="1"/>
</dbReference>
<reference evidence="10" key="1">
    <citation type="submission" date="2017-09" db="EMBL/GenBank/DDBJ databases">
        <title>Depth-based differentiation of microbial function through sediment-hosted aquifers and enrichment of novel symbionts in the deep terrestrial subsurface.</title>
        <authorList>
            <person name="Probst A.J."/>
            <person name="Ladd B."/>
            <person name="Jarett J.K."/>
            <person name="Geller-Mcgrath D.E."/>
            <person name="Sieber C.M.K."/>
            <person name="Emerson J.B."/>
            <person name="Anantharaman K."/>
            <person name="Thomas B.C."/>
            <person name="Malmstrom R."/>
            <person name="Stieglmeier M."/>
            <person name="Klingl A."/>
            <person name="Woyke T."/>
            <person name="Ryan C.M."/>
            <person name="Banfield J.F."/>
        </authorList>
    </citation>
    <scope>NUCLEOTIDE SEQUENCE [LARGE SCALE GENOMIC DNA]</scope>
</reference>
<accession>A0A2H0W8Q9</accession>
<comment type="similarity">
    <text evidence="6">Belongs to the NAD synthetase family.</text>
</comment>
<dbReference type="GO" id="GO:0005737">
    <property type="term" value="C:cytoplasm"/>
    <property type="evidence" value="ECO:0007669"/>
    <property type="project" value="InterPro"/>
</dbReference>
<dbReference type="InterPro" id="IPR003694">
    <property type="entry name" value="NAD_synthase"/>
</dbReference>
<dbReference type="GO" id="GO:0005524">
    <property type="term" value="F:ATP binding"/>
    <property type="evidence" value="ECO:0007669"/>
    <property type="project" value="UniProtKB-KW"/>
</dbReference>
<evidence type="ECO:0000259" key="8">
    <source>
        <dbReference type="Pfam" id="PF02540"/>
    </source>
</evidence>
<protein>
    <recommendedName>
        <fullName evidence="7">NH(3)-dependent NAD(+) synthetase</fullName>
        <ecNumber evidence="7">6.3.1.5</ecNumber>
    </recommendedName>
</protein>
<gene>
    <name evidence="9" type="ORF">COT75_03465</name>
</gene>
<keyword evidence="5 6" id="KW-0520">NAD</keyword>
<evidence type="ECO:0000256" key="4">
    <source>
        <dbReference type="ARBA" id="ARBA00022840"/>
    </source>
</evidence>
<dbReference type="GO" id="GO:0003952">
    <property type="term" value="F:NAD+ synthase (glutamine-hydrolyzing) activity"/>
    <property type="evidence" value="ECO:0007669"/>
    <property type="project" value="InterPro"/>
</dbReference>
<evidence type="ECO:0000256" key="6">
    <source>
        <dbReference type="RuleBase" id="RU003811"/>
    </source>
</evidence>
<evidence type="ECO:0000256" key="3">
    <source>
        <dbReference type="ARBA" id="ARBA00022741"/>
    </source>
</evidence>
<name>A0A2H0W8Q9_9BACT</name>
<proteinExistence type="inferred from homology"/>
<dbReference type="InterPro" id="IPR022310">
    <property type="entry name" value="NAD/GMP_synthase"/>
</dbReference>
<evidence type="ECO:0000256" key="5">
    <source>
        <dbReference type="ARBA" id="ARBA00023027"/>
    </source>
</evidence>
<dbReference type="CDD" id="cd00553">
    <property type="entry name" value="NAD_synthase"/>
    <property type="match status" value="1"/>
</dbReference>
<feature type="domain" description="NAD/GMP synthase" evidence="8">
    <location>
        <begin position="15"/>
        <end position="247"/>
    </location>
</feature>
<dbReference type="Pfam" id="PF02540">
    <property type="entry name" value="NAD_synthase"/>
    <property type="match status" value="1"/>
</dbReference>
<comment type="caution">
    <text evidence="9">The sequence shown here is derived from an EMBL/GenBank/DDBJ whole genome shotgun (WGS) entry which is preliminary data.</text>
</comment>
<evidence type="ECO:0000313" key="10">
    <source>
        <dbReference type="Proteomes" id="UP000230093"/>
    </source>
</evidence>
<dbReference type="NCBIfam" id="NF010587">
    <property type="entry name" value="PRK13980.1"/>
    <property type="match status" value="1"/>
</dbReference>
<dbReference type="Gene3D" id="3.40.50.620">
    <property type="entry name" value="HUPs"/>
    <property type="match status" value="1"/>
</dbReference>
<dbReference type="UniPathway" id="UPA00253"/>
<keyword evidence="2 6" id="KW-0436">Ligase</keyword>
<dbReference type="SUPFAM" id="SSF52402">
    <property type="entry name" value="Adenine nucleotide alpha hydrolases-like"/>
    <property type="match status" value="1"/>
</dbReference>
<sequence>MNINMLKINPKTETEKIIKFIKKTLRDQGFKKVVLGLSGGIDSSTCLILLRKTLKPNNINVLLLPYGNKNLNLGKLVLAQANIPIKNIKVINIKPLVDQFKIKNKLRKANLMARIRMILLYNQAKKEKALVCGTENKSEHVLGYYTRFGDQASDLEPIIHLYKTQVYKLAKYLKIPSPIINKPPSADLWLGQTDKKELGFTYLEADPVLYLYLNRKLKGKEIKKKGYKKVEKIVKRVKTNQFKEKTPYSLK</sequence>
<evidence type="ECO:0000256" key="1">
    <source>
        <dbReference type="ARBA" id="ARBA00004790"/>
    </source>
</evidence>
<evidence type="ECO:0000313" key="9">
    <source>
        <dbReference type="EMBL" id="PIS09041.1"/>
    </source>
</evidence>